<proteinExistence type="predicted"/>
<dbReference type="InterPro" id="IPR043917">
    <property type="entry name" value="DUF5753"/>
</dbReference>
<dbReference type="EMBL" id="JBHMBS010000001">
    <property type="protein sequence ID" value="MFB9674411.1"/>
    <property type="molecule type" value="Genomic_DNA"/>
</dbReference>
<organism evidence="2 3">
    <name type="scientific">Streptosporangium vulgare</name>
    <dbReference type="NCBI Taxonomy" id="46190"/>
    <lineage>
        <taxon>Bacteria</taxon>
        <taxon>Bacillati</taxon>
        <taxon>Actinomycetota</taxon>
        <taxon>Actinomycetes</taxon>
        <taxon>Streptosporangiales</taxon>
        <taxon>Streptosporangiaceae</taxon>
        <taxon>Streptosporangium</taxon>
    </lineage>
</organism>
<evidence type="ECO:0000313" key="2">
    <source>
        <dbReference type="EMBL" id="MFB9674411.1"/>
    </source>
</evidence>
<dbReference type="Proteomes" id="UP001589610">
    <property type="component" value="Unassembled WGS sequence"/>
</dbReference>
<accession>A0ABV5T692</accession>
<protein>
    <submittedName>
        <fullName evidence="2">Scr1 family TA system antitoxin-like transcriptional regulator</fullName>
    </submittedName>
</protein>
<evidence type="ECO:0000313" key="3">
    <source>
        <dbReference type="Proteomes" id="UP001589610"/>
    </source>
</evidence>
<dbReference type="Pfam" id="PF19054">
    <property type="entry name" value="DUF5753"/>
    <property type="match status" value="1"/>
</dbReference>
<gene>
    <name evidence="2" type="ORF">ACFFRH_02820</name>
</gene>
<reference evidence="2 3" key="1">
    <citation type="submission" date="2024-09" db="EMBL/GenBank/DDBJ databases">
        <authorList>
            <person name="Sun Q."/>
            <person name="Mori K."/>
        </authorList>
    </citation>
    <scope>NUCLEOTIDE SEQUENCE [LARGE SCALE GENOMIC DNA]</scope>
    <source>
        <strain evidence="2 3">JCM 3028</strain>
    </source>
</reference>
<feature type="domain" description="DUF5753" evidence="1">
    <location>
        <begin position="12"/>
        <end position="49"/>
    </location>
</feature>
<sequence>MQDRVGDHLTDEQFGLYLEDAADVRRYVSVFDYLRAAALSPADTATMLMDTQNNLA</sequence>
<comment type="caution">
    <text evidence="2">The sequence shown here is derived from an EMBL/GenBank/DDBJ whole genome shotgun (WGS) entry which is preliminary data.</text>
</comment>
<keyword evidence="3" id="KW-1185">Reference proteome</keyword>
<evidence type="ECO:0000259" key="1">
    <source>
        <dbReference type="Pfam" id="PF19054"/>
    </source>
</evidence>
<dbReference type="RefSeq" id="WP_344747779.1">
    <property type="nucleotide sequence ID" value="NZ_BAAAWW010000137.1"/>
</dbReference>
<name>A0ABV5T692_9ACTN</name>